<keyword evidence="1" id="KW-0732">Signal</keyword>
<dbReference type="Gene3D" id="3.60.21.10">
    <property type="match status" value="1"/>
</dbReference>
<keyword evidence="5" id="KW-1185">Reference proteome</keyword>
<evidence type="ECO:0000313" key="4">
    <source>
        <dbReference type="EMBL" id="GAA0319527.1"/>
    </source>
</evidence>
<dbReference type="PANTHER" id="PTHR22953">
    <property type="entry name" value="ACID PHOSPHATASE RELATED"/>
    <property type="match status" value="1"/>
</dbReference>
<sequence length="531" mass="57572">MAESPNESPNQVARRQVLRGLGGLAVAAPVLGRTGSAAALVTTPDEAGAPAPEQLHLQFGADAAHEMAVSWAAPQRVRRPVVRLGRREHGLGLEIPAEERVYTEALTGETVFTYHAVLPRLAPDTRYEYHVAHRGAAPLSGSFRTAPHGRSKGFRFTSFGDQAIPAKVGKGLGPATPNAGYIVDAVERLDPLFHLLNGDLCYANVSDAPVQTWQSFFNNNQRSARNRPWMPCAGNHENEVGNGPEGYLSYQTRFTLPGNGSREFAGNWYAFTVGPIRVISINNDDVCLQDGAFSAYRRDNVPGYTAKGYDPYIRGYSRGAQKAWLERTLRAASADPGIDWIIVCMHQVAMSSAHFNGADLGIRQEFLPLFDKYGVDLVVAGHEHHFERTFPVKGVLPGSSLLTPAPQDTNASVIDTTKGAVHMIIGGGGHSSATPWSAFDSPNDGVVIYDVGPGDPTKQRASKTATEPAPWSAYRDLQRPYGFAAFDFEPHAPGGKTEITVTHYGADLGSADYQELDRFVLRKPRGGHHRP</sequence>
<gene>
    <name evidence="4" type="ORF">GCM10010151_06560</name>
</gene>
<evidence type="ECO:0000256" key="1">
    <source>
        <dbReference type="ARBA" id="ARBA00022729"/>
    </source>
</evidence>
<evidence type="ECO:0000313" key="5">
    <source>
        <dbReference type="Proteomes" id="UP001501822"/>
    </source>
</evidence>
<feature type="domain" description="Purple acid phosphatase N-terminal" evidence="3">
    <location>
        <begin position="52"/>
        <end position="139"/>
    </location>
</feature>
<dbReference type="Proteomes" id="UP001501822">
    <property type="component" value="Unassembled WGS sequence"/>
</dbReference>
<reference evidence="5" key="1">
    <citation type="journal article" date="2019" name="Int. J. Syst. Evol. Microbiol.">
        <title>The Global Catalogue of Microorganisms (GCM) 10K type strain sequencing project: providing services to taxonomists for standard genome sequencing and annotation.</title>
        <authorList>
            <consortium name="The Broad Institute Genomics Platform"/>
            <consortium name="The Broad Institute Genome Sequencing Center for Infectious Disease"/>
            <person name="Wu L."/>
            <person name="Ma J."/>
        </authorList>
    </citation>
    <scope>NUCLEOTIDE SEQUENCE [LARGE SCALE GENOMIC DNA]</scope>
    <source>
        <strain evidence="5">JCM 3146</strain>
    </source>
</reference>
<organism evidence="4 5">
    <name type="scientific">Actinoallomurus spadix</name>
    <dbReference type="NCBI Taxonomy" id="79912"/>
    <lineage>
        <taxon>Bacteria</taxon>
        <taxon>Bacillati</taxon>
        <taxon>Actinomycetota</taxon>
        <taxon>Actinomycetes</taxon>
        <taxon>Streptosporangiales</taxon>
        <taxon>Thermomonosporaceae</taxon>
        <taxon>Actinoallomurus</taxon>
    </lineage>
</organism>
<protein>
    <submittedName>
        <fullName evidence="4">Metallophosphoesterase</fullName>
    </submittedName>
</protein>
<dbReference type="InterPro" id="IPR029052">
    <property type="entry name" value="Metallo-depent_PP-like"/>
</dbReference>
<dbReference type="Gene3D" id="2.60.40.380">
    <property type="entry name" value="Purple acid phosphatase-like, N-terminal"/>
    <property type="match status" value="1"/>
</dbReference>
<dbReference type="EMBL" id="BAAABM010000007">
    <property type="protein sequence ID" value="GAA0319527.1"/>
    <property type="molecule type" value="Genomic_DNA"/>
</dbReference>
<proteinExistence type="predicted"/>
<evidence type="ECO:0000259" key="3">
    <source>
        <dbReference type="Pfam" id="PF16656"/>
    </source>
</evidence>
<dbReference type="RefSeq" id="WP_252800205.1">
    <property type="nucleotide sequence ID" value="NZ_BAAABM010000007.1"/>
</dbReference>
<accession>A0ABP3FLD5</accession>
<evidence type="ECO:0000259" key="2">
    <source>
        <dbReference type="Pfam" id="PF00149"/>
    </source>
</evidence>
<dbReference type="InterPro" id="IPR006311">
    <property type="entry name" value="TAT_signal"/>
</dbReference>
<dbReference type="PANTHER" id="PTHR22953:SF153">
    <property type="entry name" value="PURPLE ACID PHOSPHATASE"/>
    <property type="match status" value="1"/>
</dbReference>
<dbReference type="InterPro" id="IPR004843">
    <property type="entry name" value="Calcineurin-like_PHP"/>
</dbReference>
<comment type="caution">
    <text evidence="4">The sequence shown here is derived from an EMBL/GenBank/DDBJ whole genome shotgun (WGS) entry which is preliminary data.</text>
</comment>
<dbReference type="SUPFAM" id="SSF49363">
    <property type="entry name" value="Purple acid phosphatase, N-terminal domain"/>
    <property type="match status" value="1"/>
</dbReference>
<dbReference type="InterPro" id="IPR015914">
    <property type="entry name" value="PAPs_N"/>
</dbReference>
<dbReference type="SUPFAM" id="SSF56300">
    <property type="entry name" value="Metallo-dependent phosphatases"/>
    <property type="match status" value="1"/>
</dbReference>
<dbReference type="Pfam" id="PF16656">
    <property type="entry name" value="Pur_ac_phosph_N"/>
    <property type="match status" value="1"/>
</dbReference>
<dbReference type="Pfam" id="PF00149">
    <property type="entry name" value="Metallophos"/>
    <property type="match status" value="1"/>
</dbReference>
<name>A0ABP3FLD5_9ACTN</name>
<dbReference type="InterPro" id="IPR008963">
    <property type="entry name" value="Purple_acid_Pase-like_N"/>
</dbReference>
<dbReference type="InterPro" id="IPR039331">
    <property type="entry name" value="PAPs-like"/>
</dbReference>
<feature type="domain" description="Calcineurin-like phosphoesterase" evidence="2">
    <location>
        <begin position="185"/>
        <end position="385"/>
    </location>
</feature>
<dbReference type="PROSITE" id="PS51318">
    <property type="entry name" value="TAT"/>
    <property type="match status" value="1"/>
</dbReference>